<dbReference type="AlphaFoldDB" id="A0A5N6VTZ6"/>
<organism evidence="1 2">
    <name type="scientific">Aspergillus transmontanensis</name>
    <dbReference type="NCBI Taxonomy" id="1034304"/>
    <lineage>
        <taxon>Eukaryota</taxon>
        <taxon>Fungi</taxon>
        <taxon>Dikarya</taxon>
        <taxon>Ascomycota</taxon>
        <taxon>Pezizomycotina</taxon>
        <taxon>Eurotiomycetes</taxon>
        <taxon>Eurotiomycetidae</taxon>
        <taxon>Eurotiales</taxon>
        <taxon>Aspergillaceae</taxon>
        <taxon>Aspergillus</taxon>
        <taxon>Aspergillus subgen. Circumdati</taxon>
    </lineage>
</organism>
<gene>
    <name evidence="1" type="ORF">BDV41DRAFT_578075</name>
</gene>
<evidence type="ECO:0000313" key="1">
    <source>
        <dbReference type="EMBL" id="KAE8312023.1"/>
    </source>
</evidence>
<dbReference type="Proteomes" id="UP000325433">
    <property type="component" value="Unassembled WGS sequence"/>
</dbReference>
<sequence length="273" mass="31568">MTESTMHFKDSLFPQYPDFLDHLSRKIRDAKSDLFLVYEGLQPTWVQSAWHFIETQLEGKTIRKSYNSKVGVFSLHVMPTYIHDSLQPWQAQCREDWKDDGFITKDESRCLQAYTGTTLEFRDGPYRGSRKEPDVFVQSTYVDVPTLAMESGWSESLRELENDMNLLLVWANGAIKRVFIAKWTKHTDEYHVSGIIKVYKLDRNGMPIQEGPTQTIFPAPSDSQNQCISVRRKDLFCGSPYANINPNVMLKYPLDDLRVKASLNLRRMGLAPM</sequence>
<accession>A0A5N6VTZ6</accession>
<proteinExistence type="predicted"/>
<reference evidence="2" key="1">
    <citation type="submission" date="2019-04" db="EMBL/GenBank/DDBJ databases">
        <title>Friends and foes A comparative genomics studyof 23 Aspergillus species from section Flavi.</title>
        <authorList>
            <consortium name="DOE Joint Genome Institute"/>
            <person name="Kjaerbolling I."/>
            <person name="Vesth T."/>
            <person name="Frisvad J.C."/>
            <person name="Nybo J.L."/>
            <person name="Theobald S."/>
            <person name="Kildgaard S."/>
            <person name="Isbrandt T."/>
            <person name="Kuo A."/>
            <person name="Sato A."/>
            <person name="Lyhne E.K."/>
            <person name="Kogle M.E."/>
            <person name="Wiebenga A."/>
            <person name="Kun R.S."/>
            <person name="Lubbers R.J."/>
            <person name="Makela M.R."/>
            <person name="Barry K."/>
            <person name="Chovatia M."/>
            <person name="Clum A."/>
            <person name="Daum C."/>
            <person name="Haridas S."/>
            <person name="He G."/>
            <person name="LaButti K."/>
            <person name="Lipzen A."/>
            <person name="Mondo S."/>
            <person name="Riley R."/>
            <person name="Salamov A."/>
            <person name="Simmons B.A."/>
            <person name="Magnuson J.K."/>
            <person name="Henrissat B."/>
            <person name="Mortensen U.H."/>
            <person name="Larsen T.O."/>
            <person name="Devries R.P."/>
            <person name="Grigoriev I.V."/>
            <person name="Machida M."/>
            <person name="Baker S.E."/>
            <person name="Andersen M.R."/>
        </authorList>
    </citation>
    <scope>NUCLEOTIDE SEQUENCE [LARGE SCALE GENOMIC DNA]</scope>
    <source>
        <strain evidence="2">CBS 130015</strain>
    </source>
</reference>
<dbReference type="EMBL" id="ML738337">
    <property type="protein sequence ID" value="KAE8312023.1"/>
    <property type="molecule type" value="Genomic_DNA"/>
</dbReference>
<evidence type="ECO:0000313" key="2">
    <source>
        <dbReference type="Proteomes" id="UP000325433"/>
    </source>
</evidence>
<keyword evidence="2" id="KW-1185">Reference proteome</keyword>
<protein>
    <submittedName>
        <fullName evidence="1">Uncharacterized protein</fullName>
    </submittedName>
</protein>
<name>A0A5N6VTZ6_9EURO</name>